<name>A0A5N6DDY9_ASPPA</name>
<organism evidence="2 3">
    <name type="scientific">Aspergillus parasiticus</name>
    <dbReference type="NCBI Taxonomy" id="5067"/>
    <lineage>
        <taxon>Eukaryota</taxon>
        <taxon>Fungi</taxon>
        <taxon>Dikarya</taxon>
        <taxon>Ascomycota</taxon>
        <taxon>Pezizomycotina</taxon>
        <taxon>Eurotiomycetes</taxon>
        <taxon>Eurotiomycetidae</taxon>
        <taxon>Eurotiales</taxon>
        <taxon>Aspergillaceae</taxon>
        <taxon>Aspergillus</taxon>
        <taxon>Aspergillus subgen. Circumdati</taxon>
    </lineage>
</organism>
<dbReference type="VEuPathDB" id="FungiDB:BDV34DRAFT_132769"/>
<feature type="transmembrane region" description="Helical" evidence="1">
    <location>
        <begin position="12"/>
        <end position="35"/>
    </location>
</feature>
<protein>
    <submittedName>
        <fullName evidence="2">Uncharacterized protein</fullName>
    </submittedName>
</protein>
<reference evidence="2 3" key="1">
    <citation type="submission" date="2019-04" db="EMBL/GenBank/DDBJ databases">
        <title>Fungal friends and foes A comparative genomics study of 23 Aspergillus species from section Flavi.</title>
        <authorList>
            <consortium name="DOE Joint Genome Institute"/>
            <person name="Kjaerbolling I."/>
            <person name="Vesth T.C."/>
            <person name="Frisvad J.C."/>
            <person name="Nybo J.L."/>
            <person name="Theobald S."/>
            <person name="Kildgaard S."/>
            <person name="Petersen T.I."/>
            <person name="Kuo A."/>
            <person name="Sato A."/>
            <person name="Lyhne E.K."/>
            <person name="Kogle M.E."/>
            <person name="Wiebenga A."/>
            <person name="Kun R.S."/>
            <person name="Lubbers R.J."/>
            <person name="Makela M.R."/>
            <person name="Barry K."/>
            <person name="Chovatia M."/>
            <person name="Clum A."/>
            <person name="Daum C."/>
            <person name="Haridas S."/>
            <person name="He G."/>
            <person name="LaButti K."/>
            <person name="Lipzen A."/>
            <person name="Mondo S."/>
            <person name="Pangilinan J."/>
            <person name="Riley R."/>
            <person name="Salamov A."/>
            <person name="Simmons B.A."/>
            <person name="Magnuson J.K."/>
            <person name="Henrissat B."/>
            <person name="Mortensen U.H."/>
            <person name="Larsen T.O."/>
            <person name="De vries R.P."/>
            <person name="Grigoriev I.V."/>
            <person name="Machida M."/>
            <person name="Baker S.E."/>
            <person name="Andersen M.R."/>
        </authorList>
    </citation>
    <scope>NUCLEOTIDE SEQUENCE [LARGE SCALE GENOMIC DNA]</scope>
    <source>
        <strain evidence="2 3">CBS 117618</strain>
    </source>
</reference>
<feature type="transmembrane region" description="Helical" evidence="1">
    <location>
        <begin position="56"/>
        <end position="72"/>
    </location>
</feature>
<sequence>MWHRDHVTSMVFPTTIYCLWLISSKLACCLMTPIVAKGISMMDKNPLELPQRKQYLSRRITGAVVILFLFMTKVESWGPKSVIQVKGNEPSNDKMTKAELTIRYARLYKPKVSTEIGNTLWNSC</sequence>
<accession>A0A5N6DDY9</accession>
<keyword evidence="3" id="KW-1185">Reference proteome</keyword>
<proteinExistence type="predicted"/>
<evidence type="ECO:0000313" key="3">
    <source>
        <dbReference type="Proteomes" id="UP000326532"/>
    </source>
</evidence>
<keyword evidence="1" id="KW-0472">Membrane</keyword>
<dbReference type="Proteomes" id="UP000326532">
    <property type="component" value="Unassembled WGS sequence"/>
</dbReference>
<dbReference type="EMBL" id="ML734991">
    <property type="protein sequence ID" value="KAB8203442.1"/>
    <property type="molecule type" value="Genomic_DNA"/>
</dbReference>
<evidence type="ECO:0000256" key="1">
    <source>
        <dbReference type="SAM" id="Phobius"/>
    </source>
</evidence>
<keyword evidence="1" id="KW-1133">Transmembrane helix</keyword>
<evidence type="ECO:0000313" key="2">
    <source>
        <dbReference type="EMBL" id="KAB8203442.1"/>
    </source>
</evidence>
<gene>
    <name evidence="2" type="ORF">BDV34DRAFT_132769</name>
</gene>
<dbReference type="AlphaFoldDB" id="A0A5N6DDY9"/>
<keyword evidence="1" id="KW-0812">Transmembrane</keyword>